<feature type="non-terminal residue" evidence="2">
    <location>
        <position position="1"/>
    </location>
</feature>
<organism evidence="2">
    <name type="scientific">Arion vulgaris</name>
    <dbReference type="NCBI Taxonomy" id="1028688"/>
    <lineage>
        <taxon>Eukaryota</taxon>
        <taxon>Metazoa</taxon>
        <taxon>Spiralia</taxon>
        <taxon>Lophotrochozoa</taxon>
        <taxon>Mollusca</taxon>
        <taxon>Gastropoda</taxon>
        <taxon>Heterobranchia</taxon>
        <taxon>Euthyneura</taxon>
        <taxon>Panpulmonata</taxon>
        <taxon>Eupulmonata</taxon>
        <taxon>Stylommatophora</taxon>
        <taxon>Helicina</taxon>
        <taxon>Arionoidea</taxon>
        <taxon>Arionidae</taxon>
        <taxon>Arion</taxon>
    </lineage>
</organism>
<protein>
    <submittedName>
        <fullName evidence="2">Uncharacterized protein</fullName>
    </submittedName>
</protein>
<feature type="non-terminal residue" evidence="2">
    <location>
        <position position="73"/>
    </location>
</feature>
<dbReference type="AlphaFoldDB" id="A0A0B7C0N2"/>
<accession>A0A0B7C0N2</accession>
<evidence type="ECO:0000313" key="2">
    <source>
        <dbReference type="EMBL" id="CEK99004.1"/>
    </source>
</evidence>
<evidence type="ECO:0000256" key="1">
    <source>
        <dbReference type="SAM" id="Phobius"/>
    </source>
</evidence>
<proteinExistence type="predicted"/>
<name>A0A0B7C0N2_9EUPU</name>
<keyword evidence="1" id="KW-0472">Membrane</keyword>
<dbReference type="EMBL" id="HACG01052133">
    <property type="protein sequence ID" value="CEK99004.1"/>
    <property type="molecule type" value="Transcribed_RNA"/>
</dbReference>
<reference evidence="2" key="1">
    <citation type="submission" date="2014-12" db="EMBL/GenBank/DDBJ databases">
        <title>Insight into the proteome of Arion vulgaris.</title>
        <authorList>
            <person name="Aradska J."/>
            <person name="Bulat T."/>
            <person name="Smidak R."/>
            <person name="Sarate P."/>
            <person name="Gangsoo J."/>
            <person name="Sialana F."/>
            <person name="Bilban M."/>
            <person name="Lubec G."/>
        </authorList>
    </citation>
    <scope>NUCLEOTIDE SEQUENCE</scope>
    <source>
        <tissue evidence="2">Skin</tissue>
    </source>
</reference>
<keyword evidence="1" id="KW-1133">Transmembrane helix</keyword>
<keyword evidence="1" id="KW-0812">Transmembrane</keyword>
<gene>
    <name evidence="2" type="primary">ORF220172</name>
</gene>
<feature type="transmembrane region" description="Helical" evidence="1">
    <location>
        <begin position="6"/>
        <end position="24"/>
    </location>
</feature>
<sequence>VRPLWIVGMVVYFIGLIGYIVGFARTEWFTVSKNWQFGLFQMCILSTGTCKDVGDLEILGYVDWHIGQALTSV</sequence>